<dbReference type="Pfam" id="PF02581">
    <property type="entry name" value="TMP-TENI"/>
    <property type="match status" value="1"/>
</dbReference>
<dbReference type="Proteomes" id="UP000729290">
    <property type="component" value="Unassembled WGS sequence"/>
</dbReference>
<dbReference type="Gene3D" id="3.20.20.70">
    <property type="entry name" value="Aldolase class I"/>
    <property type="match status" value="1"/>
</dbReference>
<gene>
    <name evidence="4" type="ORF">H9X83_04810</name>
</gene>
<evidence type="ECO:0000313" key="5">
    <source>
        <dbReference type="Proteomes" id="UP000729290"/>
    </source>
</evidence>
<accession>A0ABS2GAD5</accession>
<comment type="caution">
    <text evidence="4">The sequence shown here is derived from an EMBL/GenBank/DDBJ whole genome shotgun (WGS) entry which is preliminary data.</text>
</comment>
<dbReference type="PANTHER" id="PTHR20857">
    <property type="entry name" value="THIAMINE-PHOSPHATE PYROPHOSPHORYLASE"/>
    <property type="match status" value="1"/>
</dbReference>
<protein>
    <submittedName>
        <fullName evidence="4">Thiamine phosphate synthase</fullName>
    </submittedName>
</protein>
<dbReference type="SUPFAM" id="SSF51391">
    <property type="entry name" value="Thiamin phosphate synthase"/>
    <property type="match status" value="1"/>
</dbReference>
<name>A0ABS2GAD5_9FIRM</name>
<dbReference type="InterPro" id="IPR013785">
    <property type="entry name" value="Aldolase_TIM"/>
</dbReference>
<organism evidence="4 5">
    <name type="scientific">Anaerotignum lactatifermentans</name>
    <dbReference type="NCBI Taxonomy" id="160404"/>
    <lineage>
        <taxon>Bacteria</taxon>
        <taxon>Bacillati</taxon>
        <taxon>Bacillota</taxon>
        <taxon>Clostridia</taxon>
        <taxon>Lachnospirales</taxon>
        <taxon>Anaerotignaceae</taxon>
        <taxon>Anaerotignum</taxon>
    </lineage>
</organism>
<evidence type="ECO:0000256" key="2">
    <source>
        <dbReference type="ARBA" id="ARBA00022977"/>
    </source>
</evidence>
<feature type="domain" description="Thiamine phosphate synthase/TenI" evidence="3">
    <location>
        <begin position="6"/>
        <end position="180"/>
    </location>
</feature>
<keyword evidence="2" id="KW-0784">Thiamine biosynthesis</keyword>
<dbReference type="PANTHER" id="PTHR20857:SF15">
    <property type="entry name" value="THIAMINE-PHOSPHATE SYNTHASE"/>
    <property type="match status" value="1"/>
</dbReference>
<dbReference type="InterPro" id="IPR036206">
    <property type="entry name" value="ThiamineP_synth_sf"/>
</dbReference>
<proteinExistence type="predicted"/>
<evidence type="ECO:0000313" key="4">
    <source>
        <dbReference type="EMBL" id="MBM6877474.1"/>
    </source>
</evidence>
<sequence>MFEHMIAVTNRKLVTGDFLEQIRRVCRKRPKAVVLREKDLSLEEYIRLAEQVRKVCEEEKVPLYLHGFEQAAKALGIRRLHLPLESLRMLKNPAEWEILGTSCHSVEQMEEAVALGATYLFLGNIFETDCKPGLPGKGLELLKEVCEKCPVPVYAIGGVTMERMEEILKAGAAGGCMMSGFMK</sequence>
<evidence type="ECO:0000256" key="1">
    <source>
        <dbReference type="ARBA" id="ARBA00004948"/>
    </source>
</evidence>
<comment type="pathway">
    <text evidence="1">Cofactor biosynthesis; thiamine diphosphate biosynthesis.</text>
</comment>
<keyword evidence="5" id="KW-1185">Reference proteome</keyword>
<dbReference type="CDD" id="cd00564">
    <property type="entry name" value="TMP_TenI"/>
    <property type="match status" value="1"/>
</dbReference>
<dbReference type="InterPro" id="IPR022998">
    <property type="entry name" value="ThiamineP_synth_TenI"/>
</dbReference>
<evidence type="ECO:0000259" key="3">
    <source>
        <dbReference type="Pfam" id="PF02581"/>
    </source>
</evidence>
<dbReference type="EMBL" id="JACSNV010000005">
    <property type="protein sequence ID" value="MBM6877474.1"/>
    <property type="molecule type" value="Genomic_DNA"/>
</dbReference>
<dbReference type="RefSeq" id="WP_205133495.1">
    <property type="nucleotide sequence ID" value="NZ_JACSNT010000006.1"/>
</dbReference>
<reference evidence="4 5" key="1">
    <citation type="journal article" date="2021" name="Sci. Rep.">
        <title>The distribution of antibiotic resistance genes in chicken gut microbiota commensals.</title>
        <authorList>
            <person name="Juricova H."/>
            <person name="Matiasovicova J."/>
            <person name="Kubasova T."/>
            <person name="Cejkova D."/>
            <person name="Rychlik I."/>
        </authorList>
    </citation>
    <scope>NUCLEOTIDE SEQUENCE [LARGE SCALE GENOMIC DNA]</scope>
    <source>
        <strain evidence="4 5">An431b</strain>
    </source>
</reference>